<dbReference type="InterPro" id="IPR050712">
    <property type="entry name" value="NAD(P)H-dep_reductase"/>
</dbReference>
<dbReference type="PANTHER" id="PTHR30543:SF21">
    <property type="entry name" value="NAD(P)H-DEPENDENT FMN REDUCTASE LOT6"/>
    <property type="match status" value="1"/>
</dbReference>
<dbReference type="InterPro" id="IPR005025">
    <property type="entry name" value="FMN_Rdtase-like_dom"/>
</dbReference>
<dbReference type="RefSeq" id="WP_285186212.1">
    <property type="nucleotide sequence ID" value="NZ_CP126981.1"/>
</dbReference>
<dbReference type="SUPFAM" id="SSF52218">
    <property type="entry name" value="Flavoproteins"/>
    <property type="match status" value="1"/>
</dbReference>
<dbReference type="PANTHER" id="PTHR30543">
    <property type="entry name" value="CHROMATE REDUCTASE"/>
    <property type="match status" value="1"/>
</dbReference>
<keyword evidence="3" id="KW-1185">Reference proteome</keyword>
<protein>
    <submittedName>
        <fullName evidence="2">NAD(P)H-dependent oxidoreductase</fullName>
        <ecNumber evidence="2">1.-.-.-</ecNumber>
    </submittedName>
</protein>
<sequence>MKIGIIVGSIREGRKGLAVGQWVAERAGRHGDAQFELIDLKEFDLPLLTSAVLPAMADRKYDSQNVTRWSQAIDGCDAFVFVSPEYNHGVPGAFKNAFDSIGSEWNNKPVAFVAYGGDGGIRSIQQWRQIVANFEMLDVRGAVALSLFNDFNADGFAPQDRRSAELDTALQQLVSLTAKVRA</sequence>
<evidence type="ECO:0000259" key="1">
    <source>
        <dbReference type="Pfam" id="PF03358"/>
    </source>
</evidence>
<evidence type="ECO:0000313" key="2">
    <source>
        <dbReference type="EMBL" id="WIM86733.1"/>
    </source>
</evidence>
<dbReference type="Pfam" id="PF03358">
    <property type="entry name" value="FMN_red"/>
    <property type="match status" value="1"/>
</dbReference>
<reference evidence="2 3" key="1">
    <citation type="journal article" date="2023" name="Microbiol. Resour. Announc.">
        <title>Complete Genome Sequence of Mycobacterium wuenschmanii, a novel Nontuberculous Mycobacterium Isolated from a captive population of Amazon Milk Frogs.</title>
        <authorList>
            <person name="Hicks J."/>
            <person name="Zeineldin M."/>
            <person name="Ward H."/>
            <person name="Wuenschmann A."/>
            <person name="Camp P."/>
            <person name="Farrell D."/>
            <person name="Lehman K."/>
            <person name="Thacker T."/>
            <person name="Cuthbert E."/>
        </authorList>
    </citation>
    <scope>NUCLEOTIDE SEQUENCE [LARGE SCALE GENOMIC DNA]</scope>
    <source>
        <strain evidence="2 3">Wuenschmanii</strain>
    </source>
</reference>
<dbReference type="GO" id="GO:0016491">
    <property type="term" value="F:oxidoreductase activity"/>
    <property type="evidence" value="ECO:0007669"/>
    <property type="project" value="UniProtKB-KW"/>
</dbReference>
<gene>
    <name evidence="2" type="ORF">PT015_17850</name>
</gene>
<name>A0ABY8VSY1_9MYCO</name>
<keyword evidence="2" id="KW-0560">Oxidoreductase</keyword>
<accession>A0ABY8VSY1</accession>
<proteinExistence type="predicted"/>
<organism evidence="2 3">
    <name type="scientific">Candidatus Mycobacterium wuenschmannii</name>
    <dbReference type="NCBI Taxonomy" id="3027808"/>
    <lineage>
        <taxon>Bacteria</taxon>
        <taxon>Bacillati</taxon>
        <taxon>Actinomycetota</taxon>
        <taxon>Actinomycetes</taxon>
        <taxon>Mycobacteriales</taxon>
        <taxon>Mycobacteriaceae</taxon>
        <taxon>Mycobacterium</taxon>
    </lineage>
</organism>
<dbReference type="EC" id="1.-.-.-" evidence="2"/>
<dbReference type="Proteomes" id="UP001236585">
    <property type="component" value="Chromosome"/>
</dbReference>
<dbReference type="EMBL" id="CP126981">
    <property type="protein sequence ID" value="WIM86733.1"/>
    <property type="molecule type" value="Genomic_DNA"/>
</dbReference>
<evidence type="ECO:0000313" key="3">
    <source>
        <dbReference type="Proteomes" id="UP001236585"/>
    </source>
</evidence>
<dbReference type="Gene3D" id="3.40.50.360">
    <property type="match status" value="1"/>
</dbReference>
<feature type="domain" description="NADPH-dependent FMN reductase-like" evidence="1">
    <location>
        <begin position="1"/>
        <end position="148"/>
    </location>
</feature>
<dbReference type="InterPro" id="IPR029039">
    <property type="entry name" value="Flavoprotein-like_sf"/>
</dbReference>